<proteinExistence type="predicted"/>
<evidence type="ECO:0000313" key="2">
    <source>
        <dbReference type="Proteomes" id="UP000831787"/>
    </source>
</evidence>
<protein>
    <recommendedName>
        <fullName evidence="3">Replication-relaxation</fullName>
    </recommendedName>
</protein>
<evidence type="ECO:0008006" key="3">
    <source>
        <dbReference type="Google" id="ProtNLM"/>
    </source>
</evidence>
<evidence type="ECO:0000313" key="1">
    <source>
        <dbReference type="EMBL" id="UOQ43757.1"/>
    </source>
</evidence>
<name>A0ABY4EJQ8_9BACI</name>
<dbReference type="RefSeq" id="WP_244709178.1">
    <property type="nucleotide sequence ID" value="NZ_CP095073.1"/>
</dbReference>
<accession>A0ABY4EJQ8</accession>
<organism evidence="1 2">
    <name type="scientific">Halobacillus salinarum</name>
    <dbReference type="NCBI Taxonomy" id="2932257"/>
    <lineage>
        <taxon>Bacteria</taxon>
        <taxon>Bacillati</taxon>
        <taxon>Bacillota</taxon>
        <taxon>Bacilli</taxon>
        <taxon>Bacillales</taxon>
        <taxon>Bacillaceae</taxon>
        <taxon>Halobacillus</taxon>
    </lineage>
</organism>
<gene>
    <name evidence="1" type="ORF">MUN89_18015</name>
</gene>
<dbReference type="EMBL" id="CP095073">
    <property type="protein sequence ID" value="UOQ43757.1"/>
    <property type="molecule type" value="Genomic_DNA"/>
</dbReference>
<dbReference type="Proteomes" id="UP000831787">
    <property type="component" value="Chromosome"/>
</dbReference>
<keyword evidence="2" id="KW-1185">Reference proteome</keyword>
<reference evidence="1 2" key="1">
    <citation type="submission" date="2022-04" db="EMBL/GenBank/DDBJ databases">
        <title>Halobacillus sp. isolated from saltern.</title>
        <authorList>
            <person name="Won M."/>
            <person name="Lee C.-M."/>
            <person name="Woen H.-Y."/>
            <person name="Kwon S.-W."/>
        </authorList>
    </citation>
    <scope>NUCLEOTIDE SEQUENCE [LARGE SCALE GENOMIC DNA]</scope>
    <source>
        <strain evidence="1 2">SSBR10-3</strain>
    </source>
</reference>
<sequence>MYEKKKYFLSTGNNGKGVKFDDYEMELLTILTKHRYLTSLQLRDYMQSLTDISNSGFKNRLYKWAHKRVVALYNVKKDSDLVYYFGGPHNRVTITKRGVKFLIKHGYLEEEWAGKIHTSIPTPRIQDRYLCAQSLVIQILMEFKDYPGFISSSSIERRKSYLIDPDWVIETNTQLLLIQADADEKYSEIRHKIQGYIQFAQENPEVNINVMIPIVDGTIGSLKFYPGKRGRRVTNFKKIISEEFDGTLPNLKFYVSQYSKSYAITRNILK</sequence>